<evidence type="ECO:0000313" key="3">
    <source>
        <dbReference type="Proteomes" id="UP001307889"/>
    </source>
</evidence>
<dbReference type="Proteomes" id="UP001307889">
    <property type="component" value="Chromosome 1"/>
</dbReference>
<protein>
    <submittedName>
        <fullName evidence="2">Uncharacterized protein</fullName>
    </submittedName>
</protein>
<proteinExistence type="predicted"/>
<name>A0ABN7ADF9_9HEMI</name>
<evidence type="ECO:0000313" key="2">
    <source>
        <dbReference type="EMBL" id="BES88891.1"/>
    </source>
</evidence>
<keyword evidence="3" id="KW-1185">Reference proteome</keyword>
<dbReference type="EMBL" id="AP028909">
    <property type="protein sequence ID" value="BES88891.1"/>
    <property type="molecule type" value="Genomic_DNA"/>
</dbReference>
<gene>
    <name evidence="2" type="ORF">NTJ_01698</name>
</gene>
<evidence type="ECO:0000256" key="1">
    <source>
        <dbReference type="SAM" id="MobiDB-lite"/>
    </source>
</evidence>
<sequence>MHESPWQRRQSNGELSIHPKSRIRATGGIGVTYPPENSPDSPPSARPVSAGRCRVALAAVHEPERLVRGMRSSLAAEHARVRRLPLDFADRALRLPKRDWRPPVVAPDVRHEPDECGEVGRLCGAKGRLSCGSAPVTQR</sequence>
<accession>A0ABN7ADF9</accession>
<reference evidence="2 3" key="1">
    <citation type="submission" date="2023-09" db="EMBL/GenBank/DDBJ databases">
        <title>Nesidiocoris tenuis whole genome shotgun sequence.</title>
        <authorList>
            <person name="Shibata T."/>
            <person name="Shimoda M."/>
            <person name="Kobayashi T."/>
            <person name="Uehara T."/>
        </authorList>
    </citation>
    <scope>NUCLEOTIDE SEQUENCE [LARGE SCALE GENOMIC DNA]</scope>
    <source>
        <strain evidence="2 3">Japan</strain>
    </source>
</reference>
<feature type="compositionally biased region" description="Pro residues" evidence="1">
    <location>
        <begin position="36"/>
        <end position="45"/>
    </location>
</feature>
<organism evidence="2 3">
    <name type="scientific">Nesidiocoris tenuis</name>
    <dbReference type="NCBI Taxonomy" id="355587"/>
    <lineage>
        <taxon>Eukaryota</taxon>
        <taxon>Metazoa</taxon>
        <taxon>Ecdysozoa</taxon>
        <taxon>Arthropoda</taxon>
        <taxon>Hexapoda</taxon>
        <taxon>Insecta</taxon>
        <taxon>Pterygota</taxon>
        <taxon>Neoptera</taxon>
        <taxon>Paraneoptera</taxon>
        <taxon>Hemiptera</taxon>
        <taxon>Heteroptera</taxon>
        <taxon>Panheteroptera</taxon>
        <taxon>Cimicomorpha</taxon>
        <taxon>Miridae</taxon>
        <taxon>Dicyphina</taxon>
        <taxon>Nesidiocoris</taxon>
    </lineage>
</organism>
<feature type="region of interest" description="Disordered" evidence="1">
    <location>
        <begin position="1"/>
        <end position="49"/>
    </location>
</feature>